<dbReference type="PRINTS" id="PR00344">
    <property type="entry name" value="BCTRLSENSOR"/>
</dbReference>
<keyword evidence="7" id="KW-0902">Two-component regulatory system</keyword>
<accession>A0ABV4UK83</accession>
<keyword evidence="6 10" id="KW-0418">Kinase</keyword>
<feature type="transmembrane region" description="Helical" evidence="8">
    <location>
        <begin position="60"/>
        <end position="80"/>
    </location>
</feature>
<dbReference type="InterPro" id="IPR003594">
    <property type="entry name" value="HATPase_dom"/>
</dbReference>
<keyword evidence="11" id="KW-1185">Reference proteome</keyword>
<dbReference type="Pfam" id="PF00512">
    <property type="entry name" value="HisKA"/>
    <property type="match status" value="1"/>
</dbReference>
<dbReference type="PROSITE" id="PS50109">
    <property type="entry name" value="HIS_KIN"/>
    <property type="match status" value="1"/>
</dbReference>
<dbReference type="EC" id="2.7.13.3" evidence="3"/>
<keyword evidence="5" id="KW-0808">Transferase</keyword>
<keyword evidence="8" id="KW-1133">Transmembrane helix</keyword>
<dbReference type="SUPFAM" id="SSF55874">
    <property type="entry name" value="ATPase domain of HSP90 chaperone/DNA topoisomerase II/histidine kinase"/>
    <property type="match status" value="1"/>
</dbReference>
<dbReference type="InterPro" id="IPR004358">
    <property type="entry name" value="Sig_transdc_His_kin-like_C"/>
</dbReference>
<dbReference type="PANTHER" id="PTHR43047:SF72">
    <property type="entry name" value="OSMOSENSING HISTIDINE PROTEIN KINASE SLN1"/>
    <property type="match status" value="1"/>
</dbReference>
<dbReference type="PANTHER" id="PTHR43047">
    <property type="entry name" value="TWO-COMPONENT HISTIDINE PROTEIN KINASE"/>
    <property type="match status" value="1"/>
</dbReference>
<evidence type="ECO:0000256" key="1">
    <source>
        <dbReference type="ARBA" id="ARBA00000085"/>
    </source>
</evidence>
<dbReference type="Gene3D" id="1.10.287.130">
    <property type="match status" value="1"/>
</dbReference>
<dbReference type="InterPro" id="IPR036097">
    <property type="entry name" value="HisK_dim/P_sf"/>
</dbReference>
<reference evidence="10 11" key="1">
    <citation type="submission" date="2024-09" db="EMBL/GenBank/DDBJ databases">
        <authorList>
            <person name="Salinas-Garcia M.A."/>
            <person name="Prieme A."/>
        </authorList>
    </citation>
    <scope>NUCLEOTIDE SEQUENCE [LARGE SCALE GENOMIC DNA]</scope>
    <source>
        <strain evidence="10 11">DSM 21081</strain>
    </source>
</reference>
<organism evidence="10 11">
    <name type="scientific">Arthrobacter halodurans</name>
    <dbReference type="NCBI Taxonomy" id="516699"/>
    <lineage>
        <taxon>Bacteria</taxon>
        <taxon>Bacillati</taxon>
        <taxon>Actinomycetota</taxon>
        <taxon>Actinomycetes</taxon>
        <taxon>Micrococcales</taxon>
        <taxon>Micrococcaceae</taxon>
        <taxon>Arthrobacter</taxon>
    </lineage>
</organism>
<evidence type="ECO:0000313" key="11">
    <source>
        <dbReference type="Proteomes" id="UP001575652"/>
    </source>
</evidence>
<dbReference type="CDD" id="cd00082">
    <property type="entry name" value="HisKA"/>
    <property type="match status" value="1"/>
</dbReference>
<dbReference type="CDD" id="cd00075">
    <property type="entry name" value="HATPase"/>
    <property type="match status" value="1"/>
</dbReference>
<keyword evidence="4" id="KW-0597">Phosphoprotein</keyword>
<dbReference type="Gene3D" id="3.30.450.20">
    <property type="entry name" value="PAS domain"/>
    <property type="match status" value="1"/>
</dbReference>
<evidence type="ECO:0000256" key="7">
    <source>
        <dbReference type="ARBA" id="ARBA00023012"/>
    </source>
</evidence>
<dbReference type="SUPFAM" id="SSF47384">
    <property type="entry name" value="Homodimeric domain of signal transducing histidine kinase"/>
    <property type="match status" value="1"/>
</dbReference>
<dbReference type="SMART" id="SM00387">
    <property type="entry name" value="HATPase_c"/>
    <property type="match status" value="1"/>
</dbReference>
<dbReference type="Gene3D" id="3.30.565.10">
    <property type="entry name" value="Histidine kinase-like ATPase, C-terminal domain"/>
    <property type="match status" value="1"/>
</dbReference>
<evidence type="ECO:0000256" key="6">
    <source>
        <dbReference type="ARBA" id="ARBA00022777"/>
    </source>
</evidence>
<keyword evidence="8" id="KW-0812">Transmembrane</keyword>
<feature type="transmembrane region" description="Helical" evidence="8">
    <location>
        <begin position="36"/>
        <end position="54"/>
    </location>
</feature>
<dbReference type="EMBL" id="JBHDLJ010000003">
    <property type="protein sequence ID" value="MFB0833997.1"/>
    <property type="molecule type" value="Genomic_DNA"/>
</dbReference>
<gene>
    <name evidence="10" type="ORF">ACETWP_05285</name>
</gene>
<dbReference type="RefSeq" id="WP_373971169.1">
    <property type="nucleotide sequence ID" value="NZ_JBHDLJ010000003.1"/>
</dbReference>
<sequence>MRLLAGIRQLNSIIGLREEAPAVSGRAALILNQGPTVAATVVVLALIAVVHPHHALTDPALWAGVAIIAAATAAACLAPWDRLPWRAQLLLPVADVVGLSLLAVGGHHSLAGLSVLLALPFFWLAWSRVLPRTVRAASFLLPLAVVYVQRINEDAGEGLDYLLRPLLMPVMVLAFTVSVSVMSSIVAGTERRLGDALREAEQRSMLLDGILDAANAGVVVVDQNGSDLLMNARQKEIHRKATPPGAADPREDELLVFGAGRSDPLEAQDRPVRRAVQGEEFTGQLVWIGPPGDQGAYSVSARNMLDSAGEYRGSVVVFHEVTDLLEALSAKDDFLANMNHELRTPLTSIVGYLEMAQDDPQVTPSLAMYVSVARRNAERLLGLVGDMLDAAVGKLDVTAEPVDFAEIVDACVRAQSVRAERSGIELAARIDGPLKMAGDARRLGQVVDNLVSNALKYTRRGGTVTITAGSEAGNAVLEVSDTGIGMSEDELERAFTRFFRTASVRNSAIAGAGLGLAIAKDLVEAHGGAIVARSTLGEGTTFRVTLGPTAARQGSASAVLGAPTGD</sequence>
<feature type="transmembrane region" description="Helical" evidence="8">
    <location>
        <begin position="166"/>
        <end position="188"/>
    </location>
</feature>
<evidence type="ECO:0000256" key="5">
    <source>
        <dbReference type="ARBA" id="ARBA00022679"/>
    </source>
</evidence>
<evidence type="ECO:0000256" key="4">
    <source>
        <dbReference type="ARBA" id="ARBA00022553"/>
    </source>
</evidence>
<evidence type="ECO:0000256" key="3">
    <source>
        <dbReference type="ARBA" id="ARBA00012438"/>
    </source>
</evidence>
<feature type="domain" description="Histidine kinase" evidence="9">
    <location>
        <begin position="337"/>
        <end position="550"/>
    </location>
</feature>
<dbReference type="InterPro" id="IPR005467">
    <property type="entry name" value="His_kinase_dom"/>
</dbReference>
<evidence type="ECO:0000256" key="2">
    <source>
        <dbReference type="ARBA" id="ARBA00004236"/>
    </source>
</evidence>
<dbReference type="InterPro" id="IPR003661">
    <property type="entry name" value="HisK_dim/P_dom"/>
</dbReference>
<protein>
    <recommendedName>
        <fullName evidence="3">histidine kinase</fullName>
        <ecNumber evidence="3">2.7.13.3</ecNumber>
    </recommendedName>
</protein>
<name>A0ABV4UK83_9MICC</name>
<evidence type="ECO:0000259" key="9">
    <source>
        <dbReference type="PROSITE" id="PS50109"/>
    </source>
</evidence>
<comment type="subcellular location">
    <subcellularLocation>
        <location evidence="2">Cell membrane</location>
    </subcellularLocation>
</comment>
<proteinExistence type="predicted"/>
<dbReference type="InterPro" id="IPR036890">
    <property type="entry name" value="HATPase_C_sf"/>
</dbReference>
<feature type="transmembrane region" description="Helical" evidence="8">
    <location>
        <begin position="87"/>
        <end position="104"/>
    </location>
</feature>
<evidence type="ECO:0000256" key="8">
    <source>
        <dbReference type="SAM" id="Phobius"/>
    </source>
</evidence>
<keyword evidence="8" id="KW-0472">Membrane</keyword>
<feature type="transmembrane region" description="Helical" evidence="8">
    <location>
        <begin position="110"/>
        <end position="126"/>
    </location>
</feature>
<dbReference type="GO" id="GO:0016301">
    <property type="term" value="F:kinase activity"/>
    <property type="evidence" value="ECO:0007669"/>
    <property type="project" value="UniProtKB-KW"/>
</dbReference>
<comment type="catalytic activity">
    <reaction evidence="1">
        <text>ATP + protein L-histidine = ADP + protein N-phospho-L-histidine.</text>
        <dbReference type="EC" id="2.7.13.3"/>
    </reaction>
</comment>
<dbReference type="Pfam" id="PF02518">
    <property type="entry name" value="HATPase_c"/>
    <property type="match status" value="1"/>
</dbReference>
<evidence type="ECO:0000313" key="10">
    <source>
        <dbReference type="EMBL" id="MFB0833997.1"/>
    </source>
</evidence>
<feature type="transmembrane region" description="Helical" evidence="8">
    <location>
        <begin position="133"/>
        <end position="151"/>
    </location>
</feature>
<dbReference type="Proteomes" id="UP001575652">
    <property type="component" value="Unassembled WGS sequence"/>
</dbReference>
<comment type="caution">
    <text evidence="10">The sequence shown here is derived from an EMBL/GenBank/DDBJ whole genome shotgun (WGS) entry which is preliminary data.</text>
</comment>
<dbReference type="SMART" id="SM00388">
    <property type="entry name" value="HisKA"/>
    <property type="match status" value="1"/>
</dbReference>